<evidence type="ECO:0000313" key="7">
    <source>
        <dbReference type="Proteomes" id="UP001241848"/>
    </source>
</evidence>
<dbReference type="Gene3D" id="1.10.357.10">
    <property type="entry name" value="Tetracycline Repressor, domain 2"/>
    <property type="match status" value="1"/>
</dbReference>
<dbReference type="PANTHER" id="PTHR30055">
    <property type="entry name" value="HTH-TYPE TRANSCRIPTIONAL REGULATOR RUTR"/>
    <property type="match status" value="1"/>
</dbReference>
<dbReference type="Proteomes" id="UP001241848">
    <property type="component" value="Unassembled WGS sequence"/>
</dbReference>
<dbReference type="InterPro" id="IPR009057">
    <property type="entry name" value="Homeodomain-like_sf"/>
</dbReference>
<evidence type="ECO:0000256" key="2">
    <source>
        <dbReference type="ARBA" id="ARBA00023125"/>
    </source>
</evidence>
<proteinExistence type="predicted"/>
<dbReference type="SUPFAM" id="SSF46689">
    <property type="entry name" value="Homeodomain-like"/>
    <property type="match status" value="1"/>
</dbReference>
<sequence length="195" mass="22492">MNIVRLEHIKNVALSHFAKHGYEGASLSSIAGEVGIRKPSLYAHFKSKEDLFLQVVAHAFRLESRRIFAYFAARRDTDIEALLRDFFVWLEQEYESSSTAKLVLRMCFFPPAVLCDEVMDIVYPFLERMERMLTRLLLRRAASWDRPGGVEVKSAALAYITLVDGTAVELLFVGPDKYRRRVQAAWPIFWRGMNT</sequence>
<dbReference type="EMBL" id="JAPCKK010000011">
    <property type="protein sequence ID" value="MDP4096117.1"/>
    <property type="molecule type" value="Genomic_DNA"/>
</dbReference>
<dbReference type="InterPro" id="IPR036271">
    <property type="entry name" value="Tet_transcr_reg_TetR-rel_C_sf"/>
</dbReference>
<dbReference type="Gene3D" id="1.10.10.60">
    <property type="entry name" value="Homeodomain-like"/>
    <property type="match status" value="1"/>
</dbReference>
<protein>
    <submittedName>
        <fullName evidence="6">TetR/AcrR family transcriptional regulator</fullName>
    </submittedName>
</protein>
<keyword evidence="7" id="KW-1185">Reference proteome</keyword>
<name>A0ABT9FNZ9_9BACL</name>
<evidence type="ECO:0000256" key="3">
    <source>
        <dbReference type="ARBA" id="ARBA00023163"/>
    </source>
</evidence>
<comment type="caution">
    <text evidence="6">The sequence shown here is derived from an EMBL/GenBank/DDBJ whole genome shotgun (WGS) entry which is preliminary data.</text>
</comment>
<evidence type="ECO:0000256" key="4">
    <source>
        <dbReference type="PROSITE-ProRule" id="PRU00335"/>
    </source>
</evidence>
<dbReference type="PROSITE" id="PS50977">
    <property type="entry name" value="HTH_TETR_2"/>
    <property type="match status" value="1"/>
</dbReference>
<dbReference type="RefSeq" id="WP_305753745.1">
    <property type="nucleotide sequence ID" value="NZ_JAPCKK010000011.1"/>
</dbReference>
<keyword evidence="3" id="KW-0804">Transcription</keyword>
<dbReference type="InterPro" id="IPR001647">
    <property type="entry name" value="HTH_TetR"/>
</dbReference>
<dbReference type="Pfam" id="PF00440">
    <property type="entry name" value="TetR_N"/>
    <property type="match status" value="1"/>
</dbReference>
<feature type="DNA-binding region" description="H-T-H motif" evidence="4">
    <location>
        <begin position="26"/>
        <end position="45"/>
    </location>
</feature>
<evidence type="ECO:0000256" key="1">
    <source>
        <dbReference type="ARBA" id="ARBA00023015"/>
    </source>
</evidence>
<keyword evidence="2 4" id="KW-0238">DNA-binding</keyword>
<dbReference type="PANTHER" id="PTHR30055:SF238">
    <property type="entry name" value="MYCOFACTOCIN BIOSYNTHESIS TRANSCRIPTIONAL REGULATOR MFTR-RELATED"/>
    <property type="match status" value="1"/>
</dbReference>
<accession>A0ABT9FNZ9</accession>
<reference evidence="6 7" key="1">
    <citation type="submission" date="2022-10" db="EMBL/GenBank/DDBJ databases">
        <title>Paenibacillus description and whole genome data of maize root bacterial community.</title>
        <authorList>
            <person name="Marton D."/>
            <person name="Farkas M."/>
            <person name="Cserhati M."/>
        </authorList>
    </citation>
    <scope>NUCLEOTIDE SEQUENCE [LARGE SCALE GENOMIC DNA]</scope>
    <source>
        <strain evidence="6 7">P96</strain>
    </source>
</reference>
<evidence type="ECO:0000313" key="6">
    <source>
        <dbReference type="EMBL" id="MDP4096117.1"/>
    </source>
</evidence>
<dbReference type="SUPFAM" id="SSF48498">
    <property type="entry name" value="Tetracyclin repressor-like, C-terminal domain"/>
    <property type="match status" value="1"/>
</dbReference>
<evidence type="ECO:0000259" key="5">
    <source>
        <dbReference type="PROSITE" id="PS50977"/>
    </source>
</evidence>
<dbReference type="InterPro" id="IPR050109">
    <property type="entry name" value="HTH-type_TetR-like_transc_reg"/>
</dbReference>
<gene>
    <name evidence="6" type="ORF">OIN60_04955</name>
</gene>
<keyword evidence="1" id="KW-0805">Transcription regulation</keyword>
<dbReference type="PRINTS" id="PR00455">
    <property type="entry name" value="HTHTETR"/>
</dbReference>
<feature type="domain" description="HTH tetR-type" evidence="5">
    <location>
        <begin position="3"/>
        <end position="63"/>
    </location>
</feature>
<organism evidence="6 7">
    <name type="scientific">Paenibacillus zeirhizosphaerae</name>
    <dbReference type="NCBI Taxonomy" id="2987519"/>
    <lineage>
        <taxon>Bacteria</taxon>
        <taxon>Bacillati</taxon>
        <taxon>Bacillota</taxon>
        <taxon>Bacilli</taxon>
        <taxon>Bacillales</taxon>
        <taxon>Paenibacillaceae</taxon>
        <taxon>Paenibacillus</taxon>
    </lineage>
</organism>